<proteinExistence type="predicted"/>
<evidence type="ECO:0000256" key="1">
    <source>
        <dbReference type="SAM" id="SignalP"/>
    </source>
</evidence>
<accession>A0A7T2SV16</accession>
<evidence type="ECO:0000313" key="2">
    <source>
        <dbReference type="EMBL" id="QPS22131.1"/>
    </source>
</evidence>
<keyword evidence="1" id="KW-0732">Signal</keyword>
<dbReference type="RefSeq" id="WP_063198035.1">
    <property type="nucleotide sequence ID" value="NZ_CAMITG010000006.1"/>
</dbReference>
<dbReference type="InterPro" id="IPR019114">
    <property type="entry name" value="Chap_lipoprot_PulS/OutS-like"/>
</dbReference>
<name>A0A7T2SV16_SERPL</name>
<keyword evidence="3" id="KW-1185">Reference proteome</keyword>
<keyword evidence="2" id="KW-0449">Lipoprotein</keyword>
<dbReference type="PROSITE" id="PS51257">
    <property type="entry name" value="PROKAR_LIPOPROTEIN"/>
    <property type="match status" value="1"/>
</dbReference>
<dbReference type="Proteomes" id="UP000594967">
    <property type="component" value="Chromosome"/>
</dbReference>
<dbReference type="Pfam" id="PF09691">
    <property type="entry name" value="T2SS_PulS_OutS"/>
    <property type="match status" value="1"/>
</dbReference>
<evidence type="ECO:0000313" key="3">
    <source>
        <dbReference type="Proteomes" id="UP000594967"/>
    </source>
</evidence>
<feature type="chain" id="PRO_5045822989" evidence="1">
    <location>
        <begin position="23"/>
        <end position="124"/>
    </location>
</feature>
<feature type="signal peptide" evidence="1">
    <location>
        <begin position="1"/>
        <end position="22"/>
    </location>
</feature>
<reference evidence="2 3" key="1">
    <citation type="submission" date="2020-12" db="EMBL/GenBank/DDBJ databases">
        <title>FDA dAtabase for Regulatory Grade micrObial Sequences (FDA-ARGOS): Supporting development and validation of Infectious Disease Dx tests.</title>
        <authorList>
            <person name="Sproer C."/>
            <person name="Gronow S."/>
            <person name="Severitt S."/>
            <person name="Schroder I."/>
            <person name="Tallon L."/>
            <person name="Sadzewicz L."/>
            <person name="Zhao X."/>
            <person name="Boylan J."/>
            <person name="Ott S."/>
            <person name="Bowen H."/>
            <person name="Vavikolanu K."/>
            <person name="Mehta A."/>
            <person name="Aluvathingal J."/>
            <person name="Nadendla S."/>
            <person name="Lowell S."/>
            <person name="Myers T."/>
            <person name="Yan Y."/>
            <person name="Sichtig H."/>
        </authorList>
    </citation>
    <scope>NUCLEOTIDE SEQUENCE [LARGE SCALE GENOMIC DNA]</scope>
    <source>
        <strain evidence="2 3">FDAARGOS_907</strain>
    </source>
</reference>
<dbReference type="Gene3D" id="1.20.58.1630">
    <property type="entry name" value="Chaperone lipoprotein PulS/OutS"/>
    <property type="match status" value="1"/>
</dbReference>
<sequence length="124" mass="13447">MFTKNIAALTISLGLLSGCQHSAEHKTTPPTAEHQLEQLSSLVGASQFLREKCSRADIPTNDKLAAAALNEANKKGWPSQDVNKTQLLDAAKGVFDRLNADATPLAQKCSSFNQSLARFLEHTR</sequence>
<dbReference type="InterPro" id="IPR005699">
    <property type="entry name" value="Chap_lipoprot_PulS/OutS"/>
</dbReference>
<dbReference type="NCBIfam" id="TIGR01004">
    <property type="entry name" value="PulS_OutS"/>
    <property type="match status" value="1"/>
</dbReference>
<organism evidence="2 3">
    <name type="scientific">Serratia plymuthica</name>
    <dbReference type="NCBI Taxonomy" id="82996"/>
    <lineage>
        <taxon>Bacteria</taxon>
        <taxon>Pseudomonadati</taxon>
        <taxon>Pseudomonadota</taxon>
        <taxon>Gammaproteobacteria</taxon>
        <taxon>Enterobacterales</taxon>
        <taxon>Yersiniaceae</taxon>
        <taxon>Serratia</taxon>
    </lineage>
</organism>
<gene>
    <name evidence="2" type="primary">gspS</name>
    <name evidence="2" type="ORF">I6G64_06985</name>
</gene>
<dbReference type="InterPro" id="IPR038432">
    <property type="entry name" value="PulS/OutS-like_sf"/>
</dbReference>
<dbReference type="EMBL" id="CP065673">
    <property type="protein sequence ID" value="QPS22131.1"/>
    <property type="molecule type" value="Genomic_DNA"/>
</dbReference>
<protein>
    <submittedName>
        <fullName evidence="2">Type II secretion system pilot lipoprotein GspS</fullName>
    </submittedName>
</protein>